<proteinExistence type="predicted"/>
<gene>
    <name evidence="1" type="ORF">PR003_g11327</name>
</gene>
<protein>
    <submittedName>
        <fullName evidence="1">Uncharacterized protein</fullName>
    </submittedName>
</protein>
<accession>A0A6A4FB47</accession>
<dbReference type="AlphaFoldDB" id="A0A6A4FB47"/>
<reference evidence="1 2" key="1">
    <citation type="submission" date="2018-08" db="EMBL/GenBank/DDBJ databases">
        <title>Genomic investigation of the strawberry pathogen Phytophthora fragariae indicates pathogenicity is determined by transcriptional variation in three key races.</title>
        <authorList>
            <person name="Adams T.M."/>
            <person name="Armitage A.D."/>
            <person name="Sobczyk M.K."/>
            <person name="Bates H.J."/>
            <person name="Dunwell J.M."/>
            <person name="Nellist C.F."/>
            <person name="Harrison R.J."/>
        </authorList>
    </citation>
    <scope>NUCLEOTIDE SEQUENCE [LARGE SCALE GENOMIC DNA]</scope>
    <source>
        <strain evidence="1 2">SCRP333</strain>
    </source>
</reference>
<dbReference type="Proteomes" id="UP000434957">
    <property type="component" value="Unassembled WGS sequence"/>
</dbReference>
<comment type="caution">
    <text evidence="1">The sequence shown here is derived from an EMBL/GenBank/DDBJ whole genome shotgun (WGS) entry which is preliminary data.</text>
</comment>
<evidence type="ECO:0000313" key="2">
    <source>
        <dbReference type="Proteomes" id="UP000434957"/>
    </source>
</evidence>
<dbReference type="EMBL" id="QXFT01000649">
    <property type="protein sequence ID" value="KAE9338794.1"/>
    <property type="molecule type" value="Genomic_DNA"/>
</dbReference>
<organism evidence="1 2">
    <name type="scientific">Phytophthora rubi</name>
    <dbReference type="NCBI Taxonomy" id="129364"/>
    <lineage>
        <taxon>Eukaryota</taxon>
        <taxon>Sar</taxon>
        <taxon>Stramenopiles</taxon>
        <taxon>Oomycota</taxon>
        <taxon>Peronosporomycetes</taxon>
        <taxon>Peronosporales</taxon>
        <taxon>Peronosporaceae</taxon>
        <taxon>Phytophthora</taxon>
    </lineage>
</organism>
<keyword evidence="2" id="KW-1185">Reference proteome</keyword>
<name>A0A6A4FB47_9STRA</name>
<evidence type="ECO:0000313" key="1">
    <source>
        <dbReference type="EMBL" id="KAE9338794.1"/>
    </source>
</evidence>
<sequence>MNLLQGANLVAGSFDADDLFRLDLRILQASTKTLFDKLKGLTYARLKVKDGGAKDRKEHVDHFIETLRDSELADRLTL</sequence>